<sequence>MAVSLEIIKTGLTELGLGAGDVVLVHSDLRTLDKPRELVKFSNCGADLIIDAFIETVGAEGLVIVPTLSKSLDVGGPEKSGVYDPATSPSR</sequence>
<feature type="non-terminal residue" evidence="2">
    <location>
        <position position="91"/>
    </location>
</feature>
<protein>
    <recommendedName>
        <fullName evidence="3">Aminoglycoside N(3)-acetyltransferase</fullName>
    </recommendedName>
</protein>
<proteinExistence type="predicted"/>
<dbReference type="AlphaFoldDB" id="A0A0F9AJN4"/>
<evidence type="ECO:0000313" key="2">
    <source>
        <dbReference type="EMBL" id="KKK98510.1"/>
    </source>
</evidence>
<dbReference type="InterPro" id="IPR028345">
    <property type="entry name" value="Antibiotic_NAT-like"/>
</dbReference>
<name>A0A0F9AJN4_9ZZZZ</name>
<gene>
    <name evidence="2" type="ORF">LCGC14_2642060</name>
</gene>
<evidence type="ECO:0008006" key="3">
    <source>
        <dbReference type="Google" id="ProtNLM"/>
    </source>
</evidence>
<reference evidence="2" key="1">
    <citation type="journal article" date="2015" name="Nature">
        <title>Complex archaea that bridge the gap between prokaryotes and eukaryotes.</title>
        <authorList>
            <person name="Spang A."/>
            <person name="Saw J.H."/>
            <person name="Jorgensen S.L."/>
            <person name="Zaremba-Niedzwiedzka K."/>
            <person name="Martijn J."/>
            <person name="Lind A.E."/>
            <person name="van Eijk R."/>
            <person name="Schleper C."/>
            <person name="Guy L."/>
            <person name="Ettema T.J."/>
        </authorList>
    </citation>
    <scope>NUCLEOTIDE SEQUENCE</scope>
</reference>
<evidence type="ECO:0000256" key="1">
    <source>
        <dbReference type="SAM" id="MobiDB-lite"/>
    </source>
</evidence>
<dbReference type="SUPFAM" id="SSF110710">
    <property type="entry name" value="TTHA0583/YokD-like"/>
    <property type="match status" value="1"/>
</dbReference>
<accession>A0A0F9AJN4</accession>
<dbReference type="EMBL" id="LAZR01045587">
    <property type="protein sequence ID" value="KKK98510.1"/>
    <property type="molecule type" value="Genomic_DNA"/>
</dbReference>
<organism evidence="2">
    <name type="scientific">marine sediment metagenome</name>
    <dbReference type="NCBI Taxonomy" id="412755"/>
    <lineage>
        <taxon>unclassified sequences</taxon>
        <taxon>metagenomes</taxon>
        <taxon>ecological metagenomes</taxon>
    </lineage>
</organism>
<feature type="region of interest" description="Disordered" evidence="1">
    <location>
        <begin position="71"/>
        <end position="91"/>
    </location>
</feature>
<comment type="caution">
    <text evidence="2">The sequence shown here is derived from an EMBL/GenBank/DDBJ whole genome shotgun (WGS) entry which is preliminary data.</text>
</comment>